<proteinExistence type="inferred from homology"/>
<comment type="caution">
    <text evidence="12">The sequence shown here is derived from an EMBL/GenBank/DDBJ whole genome shotgun (WGS) entry which is preliminary data.</text>
</comment>
<comment type="function">
    <text evidence="10">Lyase that catalyzes the covalent linking of the heme group to the cytochrome C apoprotein to produce the mature functional cytochrome.</text>
</comment>
<evidence type="ECO:0000256" key="7">
    <source>
        <dbReference type="ARBA" id="ARBA00023128"/>
    </source>
</evidence>
<keyword evidence="6 10" id="KW-0408">Iron</keyword>
<keyword evidence="7 10" id="KW-0496">Mitochondrion</keyword>
<keyword evidence="3 10" id="KW-0349">Heme</keyword>
<dbReference type="EC" id="4.4.1.17" evidence="10"/>
<keyword evidence="5 10" id="KW-0999">Mitochondrion inner membrane</keyword>
<evidence type="ECO:0000313" key="12">
    <source>
        <dbReference type="EMBL" id="TPX18793.1"/>
    </source>
</evidence>
<dbReference type="InParanoid" id="A0A507BH22"/>
<dbReference type="PROSITE" id="PS00822">
    <property type="entry name" value="CYTO_HEME_LYASE_2"/>
    <property type="match status" value="1"/>
</dbReference>
<dbReference type="STRING" id="1093900.A0A507BH22"/>
<comment type="subcellular location">
    <subcellularLocation>
        <location evidence="1 10">Mitochondrion inner membrane</location>
    </subcellularLocation>
</comment>
<dbReference type="EMBL" id="SKBQ01000109">
    <property type="protein sequence ID" value="TPX18793.1"/>
    <property type="molecule type" value="Genomic_DNA"/>
</dbReference>
<dbReference type="OrthoDB" id="4243at2759"/>
<comment type="catalytic activity">
    <reaction evidence="10">
        <text>holo-[cytochrome c] = apo-[cytochrome c] + heme b</text>
        <dbReference type="Rhea" id="RHEA:22648"/>
        <dbReference type="Rhea" id="RHEA-COMP:10725"/>
        <dbReference type="Rhea" id="RHEA-COMP:10726"/>
        <dbReference type="ChEBI" id="CHEBI:29950"/>
        <dbReference type="ChEBI" id="CHEBI:60344"/>
        <dbReference type="ChEBI" id="CHEBI:83739"/>
        <dbReference type="EC" id="4.4.1.17"/>
    </reaction>
</comment>
<evidence type="ECO:0000256" key="3">
    <source>
        <dbReference type="ARBA" id="ARBA00022617"/>
    </source>
</evidence>
<keyword evidence="4 10" id="KW-0479">Metal-binding</keyword>
<feature type="compositionally biased region" description="Low complexity" evidence="11">
    <location>
        <begin position="59"/>
        <end position="68"/>
    </location>
</feature>
<keyword evidence="13" id="KW-1185">Reference proteome</keyword>
<dbReference type="Pfam" id="PF01265">
    <property type="entry name" value="Cyto_heme_lyase"/>
    <property type="match status" value="1"/>
</dbReference>
<dbReference type="GO" id="GO:0005743">
    <property type="term" value="C:mitochondrial inner membrane"/>
    <property type="evidence" value="ECO:0007669"/>
    <property type="project" value="UniProtKB-SubCell"/>
</dbReference>
<dbReference type="GO" id="GO:0046872">
    <property type="term" value="F:metal ion binding"/>
    <property type="evidence" value="ECO:0007669"/>
    <property type="project" value="UniProtKB-KW"/>
</dbReference>
<dbReference type="AlphaFoldDB" id="A0A507BH22"/>
<evidence type="ECO:0000256" key="10">
    <source>
        <dbReference type="RuleBase" id="RU363130"/>
    </source>
</evidence>
<evidence type="ECO:0000256" key="11">
    <source>
        <dbReference type="SAM" id="MobiDB-lite"/>
    </source>
</evidence>
<evidence type="ECO:0000256" key="4">
    <source>
        <dbReference type="ARBA" id="ARBA00022723"/>
    </source>
</evidence>
<dbReference type="PROSITE" id="PS00821">
    <property type="entry name" value="CYTO_HEME_LYASE_1"/>
    <property type="match status" value="1"/>
</dbReference>
<dbReference type="FunCoup" id="A0A507BH22">
    <property type="interactions" value="43"/>
</dbReference>
<dbReference type="PANTHER" id="PTHR12743">
    <property type="entry name" value="CYTOCHROME C1 HEME LYASE"/>
    <property type="match status" value="1"/>
</dbReference>
<feature type="compositionally biased region" description="Low complexity" evidence="11">
    <location>
        <begin position="84"/>
        <end position="107"/>
    </location>
</feature>
<gene>
    <name evidence="12" type="ORF">E0L32_011542</name>
</gene>
<evidence type="ECO:0000256" key="6">
    <source>
        <dbReference type="ARBA" id="ARBA00023004"/>
    </source>
</evidence>
<feature type="compositionally biased region" description="Low complexity" evidence="11">
    <location>
        <begin position="21"/>
        <end position="51"/>
    </location>
</feature>
<dbReference type="GO" id="GO:0004408">
    <property type="term" value="F:holocytochrome-c synthase activity"/>
    <property type="evidence" value="ECO:0007669"/>
    <property type="project" value="UniProtKB-EC"/>
</dbReference>
<name>A0A507BH22_9PEZI</name>
<reference evidence="12 13" key="1">
    <citation type="submission" date="2019-06" db="EMBL/GenBank/DDBJ databases">
        <title>Draft genome sequence of the filamentous fungus Phialemoniopsis curvata isolated from diesel fuel.</title>
        <authorList>
            <person name="Varaljay V.A."/>
            <person name="Lyon W.J."/>
            <person name="Crouch A.L."/>
            <person name="Drake C.E."/>
            <person name="Hollomon J.M."/>
            <person name="Nadeau L.J."/>
            <person name="Nunn H.S."/>
            <person name="Stevenson B.S."/>
            <person name="Bojanowski C.L."/>
            <person name="Crookes-Goodson W.J."/>
        </authorList>
    </citation>
    <scope>NUCLEOTIDE SEQUENCE [LARGE SCALE GENOMIC DNA]</scope>
    <source>
        <strain evidence="12 13">D216</strain>
    </source>
</reference>
<dbReference type="InterPro" id="IPR000511">
    <property type="entry name" value="Holocyt_c/c1_synthase"/>
</dbReference>
<dbReference type="RefSeq" id="XP_031000504.1">
    <property type="nucleotide sequence ID" value="XM_031134283.1"/>
</dbReference>
<evidence type="ECO:0000256" key="5">
    <source>
        <dbReference type="ARBA" id="ARBA00022792"/>
    </source>
</evidence>
<protein>
    <recommendedName>
        <fullName evidence="10">Holocytochrome c-type synthase</fullName>
        <ecNumber evidence="10">4.4.1.17</ecNumber>
    </recommendedName>
</protein>
<dbReference type="GeneID" id="41978989"/>
<organism evidence="12 13">
    <name type="scientific">Thyridium curvatum</name>
    <dbReference type="NCBI Taxonomy" id="1093900"/>
    <lineage>
        <taxon>Eukaryota</taxon>
        <taxon>Fungi</taxon>
        <taxon>Dikarya</taxon>
        <taxon>Ascomycota</taxon>
        <taxon>Pezizomycotina</taxon>
        <taxon>Sordariomycetes</taxon>
        <taxon>Sordariomycetidae</taxon>
        <taxon>Thyridiales</taxon>
        <taxon>Thyridiaceae</taxon>
        <taxon>Thyridium</taxon>
    </lineage>
</organism>
<dbReference type="Proteomes" id="UP000319257">
    <property type="component" value="Unassembled WGS sequence"/>
</dbReference>
<accession>A0A507BH22</accession>
<evidence type="ECO:0000256" key="9">
    <source>
        <dbReference type="ARBA" id="ARBA00023239"/>
    </source>
</evidence>
<feature type="region of interest" description="Disordered" evidence="11">
    <location>
        <begin position="84"/>
        <end position="155"/>
    </location>
</feature>
<keyword evidence="9 10" id="KW-0456">Lyase</keyword>
<dbReference type="PANTHER" id="PTHR12743:SF0">
    <property type="entry name" value="HOLOCYTOCHROME C-TYPE SYNTHASE"/>
    <property type="match status" value="1"/>
</dbReference>
<keyword evidence="8 10" id="KW-0472">Membrane</keyword>
<sequence>MNQDLVDLALLDQKTEPSSIAATAAATAEQPHRSSATASRTTTSRSSNTANMAESKHTAPNSAVGAAAPAVCPVDHKSREAWLQQAQNATSSSSSTSPHAAAAGALPPNHPRIPSSGGGSLSESREISSIPRTEDTGPSACPANHEAETGSDKASGNWIYPSEKMFFDAMRRKGHDSARTADMATIVPIHNAVNERAWKQIKEWEAPYTGTGPGQCGGPKLHSFMGDSRNMTPKARINTLLGYTAPFDRHDWVVDRCGTKVDYVIDFYEGRKNAAGQQVSFYLDVRPKLNSWEGVKMRFLKGFGLV</sequence>
<evidence type="ECO:0000256" key="8">
    <source>
        <dbReference type="ARBA" id="ARBA00023136"/>
    </source>
</evidence>
<comment type="similarity">
    <text evidence="2 10">Belongs to the cytochrome c-type heme lyase family.</text>
</comment>
<evidence type="ECO:0000256" key="1">
    <source>
        <dbReference type="ARBA" id="ARBA00004273"/>
    </source>
</evidence>
<evidence type="ECO:0000313" key="13">
    <source>
        <dbReference type="Proteomes" id="UP000319257"/>
    </source>
</evidence>
<evidence type="ECO:0000256" key="2">
    <source>
        <dbReference type="ARBA" id="ARBA00007255"/>
    </source>
</evidence>
<feature type="region of interest" description="Disordered" evidence="11">
    <location>
        <begin position="19"/>
        <end position="68"/>
    </location>
</feature>